<evidence type="ECO:0000256" key="10">
    <source>
        <dbReference type="SAM" id="MobiDB-lite"/>
    </source>
</evidence>
<dbReference type="GO" id="GO:0008509">
    <property type="term" value="F:monoatomic anion transmembrane transporter activity"/>
    <property type="evidence" value="ECO:0007669"/>
    <property type="project" value="InterPro"/>
</dbReference>
<dbReference type="Gene3D" id="3.40.930.10">
    <property type="entry name" value="Mannitol-specific EII, Chain A"/>
    <property type="match status" value="1"/>
</dbReference>
<feature type="domain" description="Bicarbonate transporter-like transmembrane" evidence="11">
    <location>
        <begin position="212"/>
        <end position="756"/>
    </location>
</feature>
<feature type="transmembrane region" description="Helical" evidence="9">
    <location>
        <begin position="698"/>
        <end position="715"/>
    </location>
</feature>
<feature type="transmembrane region" description="Helical" evidence="9">
    <location>
        <begin position="633"/>
        <end position="666"/>
    </location>
</feature>
<dbReference type="GO" id="GO:0005886">
    <property type="term" value="C:plasma membrane"/>
    <property type="evidence" value="ECO:0007669"/>
    <property type="project" value="UniProtKB-SubCell"/>
</dbReference>
<dbReference type="Pfam" id="PF00955">
    <property type="entry name" value="HCO3_cotransp"/>
    <property type="match status" value="1"/>
</dbReference>
<name>A0AAV5WID5_9BILA</name>
<dbReference type="NCBIfam" id="TIGR00834">
    <property type="entry name" value="ae"/>
    <property type="match status" value="1"/>
</dbReference>
<gene>
    <name evidence="13" type="ORF">PFISCL1PPCAC_22712</name>
</gene>
<keyword evidence="7 9" id="KW-0406">Ion transport</keyword>
<feature type="transmembrane region" description="Helical" evidence="9">
    <location>
        <begin position="243"/>
        <end position="262"/>
    </location>
</feature>
<keyword evidence="5 9" id="KW-0812">Transmembrane</keyword>
<evidence type="ECO:0000256" key="4">
    <source>
        <dbReference type="ARBA" id="ARBA00022475"/>
    </source>
</evidence>
<feature type="domain" description="Band 3 cytoplasmic" evidence="12">
    <location>
        <begin position="25"/>
        <end position="144"/>
    </location>
</feature>
<feature type="compositionally biased region" description="Acidic residues" evidence="10">
    <location>
        <begin position="181"/>
        <end position="192"/>
    </location>
</feature>
<feature type="transmembrane region" description="Helical" evidence="9">
    <location>
        <begin position="524"/>
        <end position="545"/>
    </location>
</feature>
<evidence type="ECO:0000256" key="9">
    <source>
        <dbReference type="RuleBase" id="RU362035"/>
    </source>
</evidence>
<dbReference type="Proteomes" id="UP001432322">
    <property type="component" value="Unassembled WGS sequence"/>
</dbReference>
<dbReference type="SUPFAM" id="SSF55804">
    <property type="entry name" value="Phoshotransferase/anion transport protein"/>
    <property type="match status" value="1"/>
</dbReference>
<dbReference type="PANTHER" id="PTHR11453">
    <property type="entry name" value="ANION EXCHANGE PROTEIN"/>
    <property type="match status" value="1"/>
</dbReference>
<feature type="region of interest" description="Disordered" evidence="10">
    <location>
        <begin position="789"/>
        <end position="818"/>
    </location>
</feature>
<feature type="transmembrane region" description="Helical" evidence="9">
    <location>
        <begin position="442"/>
        <end position="460"/>
    </location>
</feature>
<feature type="transmembrane region" description="Helical" evidence="9">
    <location>
        <begin position="721"/>
        <end position="739"/>
    </location>
</feature>
<dbReference type="PANTHER" id="PTHR11453:SF36">
    <property type="entry name" value="ANION EXCHANGE PROTEIN"/>
    <property type="match status" value="1"/>
</dbReference>
<evidence type="ECO:0000313" key="13">
    <source>
        <dbReference type="EMBL" id="GMT31415.1"/>
    </source>
</evidence>
<dbReference type="GO" id="GO:0005452">
    <property type="term" value="F:solute:inorganic anion antiporter activity"/>
    <property type="evidence" value="ECO:0007669"/>
    <property type="project" value="InterPro"/>
</dbReference>
<feature type="compositionally biased region" description="Basic and acidic residues" evidence="10">
    <location>
        <begin position="789"/>
        <end position="804"/>
    </location>
</feature>
<dbReference type="GO" id="GO:0008510">
    <property type="term" value="F:sodium:bicarbonate symporter activity"/>
    <property type="evidence" value="ECO:0007669"/>
    <property type="project" value="TreeGrafter"/>
</dbReference>
<organism evidence="13 14">
    <name type="scientific">Pristionchus fissidentatus</name>
    <dbReference type="NCBI Taxonomy" id="1538716"/>
    <lineage>
        <taxon>Eukaryota</taxon>
        <taxon>Metazoa</taxon>
        <taxon>Ecdysozoa</taxon>
        <taxon>Nematoda</taxon>
        <taxon>Chromadorea</taxon>
        <taxon>Rhabditida</taxon>
        <taxon>Rhabditina</taxon>
        <taxon>Diplogasteromorpha</taxon>
        <taxon>Diplogasteroidea</taxon>
        <taxon>Neodiplogasteridae</taxon>
        <taxon>Pristionchus</taxon>
    </lineage>
</organism>
<dbReference type="GO" id="GO:0051453">
    <property type="term" value="P:regulation of intracellular pH"/>
    <property type="evidence" value="ECO:0007669"/>
    <property type="project" value="TreeGrafter"/>
</dbReference>
<evidence type="ECO:0000256" key="6">
    <source>
        <dbReference type="ARBA" id="ARBA00022989"/>
    </source>
</evidence>
<keyword evidence="14" id="KW-1185">Reference proteome</keyword>
<evidence type="ECO:0000256" key="1">
    <source>
        <dbReference type="ARBA" id="ARBA00004651"/>
    </source>
</evidence>
<evidence type="ECO:0000256" key="5">
    <source>
        <dbReference type="ARBA" id="ARBA00022692"/>
    </source>
</evidence>
<keyword evidence="8 9" id="KW-0472">Membrane</keyword>
<dbReference type="EMBL" id="BTSY01000006">
    <property type="protein sequence ID" value="GMT31415.1"/>
    <property type="molecule type" value="Genomic_DNA"/>
</dbReference>
<evidence type="ECO:0000256" key="2">
    <source>
        <dbReference type="ARBA" id="ARBA00010993"/>
    </source>
</evidence>
<dbReference type="InterPro" id="IPR003020">
    <property type="entry name" value="HCO3_transpt_euk"/>
</dbReference>
<dbReference type="Pfam" id="PF07565">
    <property type="entry name" value="Band_3_cyto"/>
    <property type="match status" value="1"/>
</dbReference>
<dbReference type="Gene3D" id="1.10.287.570">
    <property type="entry name" value="Helical hairpin bin"/>
    <property type="match status" value="1"/>
</dbReference>
<feature type="region of interest" description="Disordered" evidence="10">
    <location>
        <begin position="181"/>
        <end position="201"/>
    </location>
</feature>
<feature type="non-terminal residue" evidence="13">
    <location>
        <position position="1"/>
    </location>
</feature>
<feature type="transmembrane region" description="Helical" evidence="9">
    <location>
        <begin position="274"/>
        <end position="292"/>
    </location>
</feature>
<proteinExistence type="inferred from homology"/>
<feature type="transmembrane region" description="Helical" evidence="9">
    <location>
        <begin position="566"/>
        <end position="590"/>
    </location>
</feature>
<reference evidence="13" key="1">
    <citation type="submission" date="2023-10" db="EMBL/GenBank/DDBJ databases">
        <title>Genome assembly of Pristionchus species.</title>
        <authorList>
            <person name="Yoshida K."/>
            <person name="Sommer R.J."/>
        </authorList>
    </citation>
    <scope>NUCLEOTIDE SEQUENCE</scope>
    <source>
        <strain evidence="13">RS5133</strain>
    </source>
</reference>
<comment type="caution">
    <text evidence="13">The sequence shown here is derived from an EMBL/GenBank/DDBJ whole genome shotgun (WGS) entry which is preliminary data.</text>
</comment>
<sequence length="818" mass="90782">PPTINVGDSATARELKLFARIAKVIASNEHLLERADISTVSATILVGEAPFLTRPVTAFVRLKKAQNLHPYVPDVPIPTKFLFLLLTPSQNYDDECKTVGRTMGAILADEIYRQVALHCTDPFTLAEGIEEFVSQMVVIPPGKCEISTRWEPRPVETKRSVGMICGAMQFHLGDDFEHDDDDDVFEKDDEEKGGEKIRSSGHHEQAIVRTGRAFGGLIEDVKRKVPTFKSDFTDFFHGRLSQALAATIFMFFANITSIITFGAVMERALHHQMAAIEAILCGGISGVIFALFSGQPLNILSATGPTLVFEKILFEFCISNGWDFLPFRVWVGVWICVYLLIFVATDMSALVGLITRFTEEAFATLISVVFVVQAFQKLVEISHDAPLFADTKELMHSPCYCYFTIERENTTVQIKEIDVAAEVCEERGGIARGLQCHFKPDVYMLSVLLTFGTFTLAYLLSKFRKTPFFSSGIRNCISDFAVLISILSMTLLSHTIGLDVPVLHMPESFRPSADRPWLVDPSSISPLAALVAAAPAAFYTILIVMDQQITAVIINRKDNKLRKGGGYHLDLLVIAALVLICSFLGLPYFVAATVLSVMHVDSLRVYSESSAPGEVPTFLGVNEQRLSGVFSHLLIGLSVLLTPIIKLVPLPVLIGIFLYMGVVSLFGQQFVQRVMLLAMPDKHQPDYMWLRLVRMPRVHLFTFVQIAAVAGLFAVKYTKAISMMFPLMLVFMVLIRMFILSRVFTRSELTSLDDIVPSFGQIMKPQENKSTEGVSGDKSDAGHHLMGDFIEKESIGGDEKDKKQSNGAMSEVIQEEDE</sequence>
<dbReference type="InterPro" id="IPR013769">
    <property type="entry name" value="Band3_cytoplasmic_dom"/>
</dbReference>
<keyword evidence="4" id="KW-1003">Cell membrane</keyword>
<dbReference type="InterPro" id="IPR016152">
    <property type="entry name" value="PTrfase/Anion_transptr"/>
</dbReference>
<evidence type="ECO:0000256" key="7">
    <source>
        <dbReference type="ARBA" id="ARBA00023065"/>
    </source>
</evidence>
<feature type="transmembrane region" description="Helical" evidence="9">
    <location>
        <begin position="480"/>
        <end position="504"/>
    </location>
</feature>
<protein>
    <recommendedName>
        <fullName evidence="9">Anion exchange protein</fullName>
    </recommendedName>
</protein>
<evidence type="ECO:0000256" key="3">
    <source>
        <dbReference type="ARBA" id="ARBA00022448"/>
    </source>
</evidence>
<accession>A0AAV5WID5</accession>
<feature type="transmembrane region" description="Helical" evidence="9">
    <location>
        <begin position="329"/>
        <end position="354"/>
    </location>
</feature>
<evidence type="ECO:0000256" key="8">
    <source>
        <dbReference type="ARBA" id="ARBA00023136"/>
    </source>
</evidence>
<feature type="transmembrane region" description="Helical" evidence="9">
    <location>
        <begin position="361"/>
        <end position="379"/>
    </location>
</feature>
<dbReference type="AlphaFoldDB" id="A0AAV5WID5"/>
<dbReference type="PRINTS" id="PR01231">
    <property type="entry name" value="HCO3TRNSPORT"/>
</dbReference>
<comment type="similarity">
    <text evidence="2 9">Belongs to the anion exchanger (TC 2.A.31) family.</text>
</comment>
<keyword evidence="6 9" id="KW-1133">Transmembrane helix</keyword>
<evidence type="ECO:0000259" key="11">
    <source>
        <dbReference type="Pfam" id="PF00955"/>
    </source>
</evidence>
<comment type="subcellular location">
    <subcellularLocation>
        <location evidence="1">Cell membrane</location>
        <topology evidence="1">Multi-pass membrane protein</topology>
    </subcellularLocation>
    <subcellularLocation>
        <location evidence="9">Membrane</location>
        <topology evidence="9">Multi-pass membrane protein</topology>
    </subcellularLocation>
</comment>
<evidence type="ECO:0000259" key="12">
    <source>
        <dbReference type="Pfam" id="PF07565"/>
    </source>
</evidence>
<dbReference type="InterPro" id="IPR011531">
    <property type="entry name" value="HCO3_transpt-like_TM_dom"/>
</dbReference>
<keyword evidence="3 9" id="KW-0813">Transport</keyword>
<evidence type="ECO:0000313" key="14">
    <source>
        <dbReference type="Proteomes" id="UP001432322"/>
    </source>
</evidence>